<dbReference type="Pfam" id="PF00241">
    <property type="entry name" value="Cofilin_ADF"/>
    <property type="match status" value="1"/>
</dbReference>
<feature type="region of interest" description="Disordered" evidence="1">
    <location>
        <begin position="213"/>
        <end position="276"/>
    </location>
</feature>
<reference evidence="3" key="1">
    <citation type="submission" date="2023-10" db="EMBL/GenBank/DDBJ databases">
        <authorList>
            <person name="Hackl T."/>
        </authorList>
    </citation>
    <scope>NUCLEOTIDE SEQUENCE</scope>
</reference>
<dbReference type="InterPro" id="IPR029006">
    <property type="entry name" value="ADF-H/Gelsolin-like_dom_sf"/>
</dbReference>
<feature type="compositionally biased region" description="Low complexity" evidence="1">
    <location>
        <begin position="346"/>
        <end position="359"/>
    </location>
</feature>
<feature type="compositionally biased region" description="Basic and acidic residues" evidence="1">
    <location>
        <begin position="414"/>
        <end position="423"/>
    </location>
</feature>
<sequence length="1276" mass="138398">MSLNGLDCAEVQEAYEAVSAEFGGWFLLKYASRDEVELLARGHGGVIEMRNTIAKYEEVSPLYGFLRYRRRNVIVKYMPDDCSRLVQARAVVHFNAVCERFTPYSIVFDITTAKDLKDSKLSSACSLHAASGSSSSSSSSLRRRRLNEIVEEVEEEERDRKRQSVVKEEERPASSIYSERPRSPLLPEPLVLDRQQINIPQETNFASTSVVPNFAGAERPTSPAAQSEYDQRMSSQTTRPELFSSATYTYGKPKVKLGPRPSLDVSKRPSTAGNFRPVAALPAGFKFFSRGSKKGTSQDQEVDEQSGQNGHSASDVGPPAYINTPDVLHEAAVNQLPPRPATSSGASIKSMTSSMATSTKESKVTPEKARLMKAMKLREKKKMMSAMSPQPSASNKSPPIMEEKEMPDEQGSEEPFHDKKSDNIRSFSNTDSGVAADLPTAITINSDTHSDDTISDSHPPSPTAASSSEIGDSTKASSLSELTDETIQASKGTGAETDDEDADDGPEELSEIIEEAGLRMSAVETPEDNPPEAAQSPEPVTGETDVSDGEDDPTTKVAEESHEILEIEQPPLQTRESEVKESIEVDSTRPRETSDARPLEIALSGNDSKPRKSPPLGIPLSKFSSNDQRSPTSTSSKSPTTPSLKSKFSRQDLTIPSDPVPAVPVTGYTATPVIDESEPSEATNPQLRLPTPPKSARRKTGIEPIRTDFTAKSTPHSEYSDPLLDDDALMEELQSATVQQARPMPLSKSPITPVFPNHNPLKLRVQPSRTVSSPMRGTLQVPVPGDVSQSSARSVSSGGAAYLHTITRQASSAGLQSKKNNLGSGISQRIKALEALSGSPGGEDGRPRTATPSSTFFTVRKPTAREPSNSPSVVDRASSLTRQTPTPDFSRESTPDAQGNGRRERSGSVASRLNKFEGQGASPGRPESIQVTARIIRGSNQTSKKPEQYQDPAEPSTLDLKQSPLLVDVQRAELPEQLPIAEQTPVETPQETIQERRERKTTSEDGERKAKRRSSLNIMRDFIKDRSTSSKSADNLAVMSPAPSWAKSPARPPSAHHNSGGFARRLSISSRRSSFSPEQDNEATPTPLSPVAFSDGSEDDGKGTNDKKSKNRASRFMRRLSNSFVGGRKNGTAHISPTLAEEDADQLASLSATGPHIASQPTIVAYMGDVNVQFPDNLLWKRRSMCLDSQGFLFLSAIQGSNGKEKTAGVGTKRYHLSDFRTPYVPDVEVQELPNSVVLDLMEGSCLQVACEDRAGQLSVLHTLQDAHQSQASHGP</sequence>
<dbReference type="InterPro" id="IPR002108">
    <property type="entry name" value="ADF-H"/>
</dbReference>
<feature type="region of interest" description="Disordered" evidence="1">
    <location>
        <begin position="152"/>
        <end position="187"/>
    </location>
</feature>
<feature type="compositionally biased region" description="Basic and acidic residues" evidence="1">
    <location>
        <begin position="360"/>
        <end position="370"/>
    </location>
</feature>
<dbReference type="Proteomes" id="UP001295740">
    <property type="component" value="Unassembled WGS sequence"/>
</dbReference>
<feature type="compositionally biased region" description="Polar residues" evidence="1">
    <location>
        <begin position="232"/>
        <end position="248"/>
    </location>
</feature>
<dbReference type="Gene3D" id="3.40.20.10">
    <property type="entry name" value="Severin"/>
    <property type="match status" value="1"/>
</dbReference>
<gene>
    <name evidence="3" type="ORF">KHLLAP_LOCUS6710</name>
</gene>
<feature type="compositionally biased region" description="Basic residues" evidence="1">
    <location>
        <begin position="1109"/>
        <end position="1118"/>
    </location>
</feature>
<feature type="compositionally biased region" description="Basic and acidic residues" evidence="1">
    <location>
        <begin position="575"/>
        <end position="598"/>
    </location>
</feature>
<feature type="compositionally biased region" description="Low complexity" evidence="1">
    <location>
        <begin position="384"/>
        <end position="394"/>
    </location>
</feature>
<feature type="compositionally biased region" description="Polar residues" evidence="1">
    <location>
        <begin position="294"/>
        <end position="312"/>
    </location>
</feature>
<comment type="caution">
    <text evidence="3">The sequence shown here is derived from an EMBL/GenBank/DDBJ whole genome shotgun (WGS) entry which is preliminary data.</text>
</comment>
<evidence type="ECO:0000313" key="3">
    <source>
        <dbReference type="EMBL" id="CAJ2506242.1"/>
    </source>
</evidence>
<feature type="compositionally biased region" description="Polar residues" evidence="1">
    <location>
        <begin position="866"/>
        <end position="887"/>
    </location>
</feature>
<feature type="compositionally biased region" description="Basic and acidic residues" evidence="1">
    <location>
        <begin position="158"/>
        <end position="172"/>
    </location>
</feature>
<feature type="region of interest" description="Disordered" evidence="1">
    <location>
        <begin position="737"/>
        <end position="798"/>
    </location>
</feature>
<organism evidence="3 4">
    <name type="scientific">Anthostomella pinea</name>
    <dbReference type="NCBI Taxonomy" id="933095"/>
    <lineage>
        <taxon>Eukaryota</taxon>
        <taxon>Fungi</taxon>
        <taxon>Dikarya</taxon>
        <taxon>Ascomycota</taxon>
        <taxon>Pezizomycotina</taxon>
        <taxon>Sordariomycetes</taxon>
        <taxon>Xylariomycetidae</taxon>
        <taxon>Xylariales</taxon>
        <taxon>Xylariaceae</taxon>
        <taxon>Anthostomella</taxon>
    </lineage>
</organism>
<feature type="region of interest" description="Disordered" evidence="1">
    <location>
        <begin position="1042"/>
        <end position="1061"/>
    </location>
</feature>
<feature type="compositionally biased region" description="Basic and acidic residues" evidence="1">
    <location>
        <begin position="1099"/>
        <end position="1108"/>
    </location>
</feature>
<feature type="compositionally biased region" description="Polar residues" evidence="1">
    <location>
        <begin position="469"/>
        <end position="491"/>
    </location>
</feature>
<keyword evidence="4" id="KW-1185">Reference proteome</keyword>
<proteinExistence type="predicted"/>
<feature type="compositionally biased region" description="Acidic residues" evidence="1">
    <location>
        <begin position="496"/>
        <end position="514"/>
    </location>
</feature>
<feature type="domain" description="ADF-H" evidence="2">
    <location>
        <begin position="10"/>
        <end position="123"/>
    </location>
</feature>
<evidence type="ECO:0000313" key="4">
    <source>
        <dbReference type="Proteomes" id="UP001295740"/>
    </source>
</evidence>
<feature type="region of interest" description="Disordered" evidence="1">
    <location>
        <begin position="836"/>
        <end position="1036"/>
    </location>
</feature>
<dbReference type="AlphaFoldDB" id="A0AAI8YIR7"/>
<feature type="compositionally biased region" description="Basic and acidic residues" evidence="1">
    <location>
        <begin position="993"/>
        <end position="1008"/>
    </location>
</feature>
<feature type="compositionally biased region" description="Basic residues" evidence="1">
    <location>
        <begin position="371"/>
        <end position="383"/>
    </location>
</feature>
<dbReference type="EMBL" id="CAUWAG010000008">
    <property type="protein sequence ID" value="CAJ2506242.1"/>
    <property type="molecule type" value="Genomic_DNA"/>
</dbReference>
<feature type="region of interest" description="Disordered" evidence="1">
    <location>
        <begin position="290"/>
        <end position="722"/>
    </location>
</feature>
<dbReference type="SUPFAM" id="SSF55753">
    <property type="entry name" value="Actin depolymerizing proteins"/>
    <property type="match status" value="1"/>
</dbReference>
<evidence type="ECO:0000256" key="1">
    <source>
        <dbReference type="SAM" id="MobiDB-lite"/>
    </source>
</evidence>
<feature type="compositionally biased region" description="Basic and acidic residues" evidence="1">
    <location>
        <begin position="553"/>
        <end position="565"/>
    </location>
</feature>
<name>A0AAI8YIR7_9PEZI</name>
<dbReference type="CDD" id="cd11282">
    <property type="entry name" value="ADF_coactosin_like"/>
    <property type="match status" value="1"/>
</dbReference>
<evidence type="ECO:0000259" key="2">
    <source>
        <dbReference type="Pfam" id="PF00241"/>
    </source>
</evidence>
<feature type="compositionally biased region" description="Low complexity" evidence="1">
    <location>
        <begin position="630"/>
        <end position="646"/>
    </location>
</feature>
<feature type="compositionally biased region" description="Low complexity" evidence="1">
    <location>
        <begin position="787"/>
        <end position="798"/>
    </location>
</feature>
<protein>
    <submittedName>
        <fullName evidence="3">Uu.00g003720.m01.CDS01</fullName>
    </submittedName>
</protein>
<feature type="region of interest" description="Disordered" evidence="1">
    <location>
        <begin position="1068"/>
        <end position="1134"/>
    </location>
</feature>
<accession>A0AAI8YIR7</accession>